<proteinExistence type="predicted"/>
<reference evidence="1" key="1">
    <citation type="submission" date="2016-10" db="EMBL/GenBank/DDBJ databases">
        <authorList>
            <person name="Benchimol M."/>
            <person name="Almeida L.G."/>
            <person name="Vasconcelos A.T."/>
            <person name="Perreira-Neves A."/>
            <person name="Rosa I.A."/>
            <person name="Tasca T."/>
            <person name="Bogo M.R."/>
            <person name="de Souza W."/>
        </authorList>
    </citation>
    <scope>NUCLEOTIDE SEQUENCE [LARGE SCALE GENOMIC DNA]</scope>
    <source>
        <strain evidence="1">K</strain>
    </source>
</reference>
<evidence type="ECO:0000313" key="1">
    <source>
        <dbReference type="EMBL" id="OHT16847.1"/>
    </source>
</evidence>
<evidence type="ECO:0000313" key="2">
    <source>
        <dbReference type="Proteomes" id="UP000179807"/>
    </source>
</evidence>
<dbReference type="GeneID" id="94848538"/>
<name>A0A1J4L008_9EUKA</name>
<dbReference type="Proteomes" id="UP000179807">
    <property type="component" value="Unassembled WGS sequence"/>
</dbReference>
<dbReference type="AlphaFoldDB" id="A0A1J4L008"/>
<keyword evidence="2" id="KW-1185">Reference proteome</keyword>
<sequence>MNSRDQTSVLVSDALEFSDIFVKLHSSSSTNAEISVKSEDMKVILPYLFFNPNQFSNLKSQNIHKSSYISFRLSYMQELFETPEDPDPTQTPLPISFEECQNPAQKMCFLQRDLMLIELNDNNHPPLFLNLLQYAQYISDCLPILYARFSSRFRVATFISVAFAIGDNAIKSFCFCFPNVLSVVFKTALERNSHSSLLAYLAAMSPNHRPLLHPKLSRFPIIFSMLAVKFFPENSPLIISAAIDGCYPEIKNDLMTISKMNHLSPTFYKCYARCCSALGMIDDSDYDILKLCKDEKLIVATLFNIETSHSKYFPDFLRTFSQNPSTMAFLLELVCDSIDHNENELLQKIKSVLGEDYEWQIQSSFKNHVLQNFSMLELKSSWFGNDSKALYILSTLIDEIINANTISWMPGIISTLTEVNAQTVNSLNKIIDSFVKVYPIDKSMEFKNIIDKILKSASESTDLLIPKEIAKNPSPAIAATIILLHAEELCFKKNWFKQINTFPLRFIVCCASQFEKCSSIFYYLCSLCNRCAGHVFCQSPLMTQTPEYLLSKGDPYKFLTVLSANIQNAEEELFNVWMVHRFVSPFQYIIDTVDAIGGPSEIIQLHQVFNFPKESLHNKFILRIISLCIIDIVSLYEKKYPPTDKTSNPSVVLILYSAFDLLKDSLVDKKTVCDFLNDLFYLSPWVLDSFLVQGCQSDLISTITHGIKVLETSWSALRAIIKSPGIKTRTRLFILEFASHLAGTNNNLEANKGCQSIMTTLMSSIKVTDENIGLVLDSVVRIYKVFPDLFPIVEKLLQTIKDQVTSRTTKIQMQSMIDLAFDEVTSYVFSSKE</sequence>
<accession>A0A1J4L008</accession>
<protein>
    <submittedName>
        <fullName evidence="1">Uncharacterized protein</fullName>
    </submittedName>
</protein>
<dbReference type="RefSeq" id="XP_068369983.1">
    <property type="nucleotide sequence ID" value="XM_068513834.1"/>
</dbReference>
<comment type="caution">
    <text evidence="1">The sequence shown here is derived from an EMBL/GenBank/DDBJ whole genome shotgun (WGS) entry which is preliminary data.</text>
</comment>
<dbReference type="VEuPathDB" id="TrichDB:TRFO_41537"/>
<dbReference type="EMBL" id="MLAK01000067">
    <property type="protein sequence ID" value="OHT16847.1"/>
    <property type="molecule type" value="Genomic_DNA"/>
</dbReference>
<gene>
    <name evidence="1" type="ORF">TRFO_41537</name>
</gene>
<organism evidence="1 2">
    <name type="scientific">Tritrichomonas foetus</name>
    <dbReference type="NCBI Taxonomy" id="1144522"/>
    <lineage>
        <taxon>Eukaryota</taxon>
        <taxon>Metamonada</taxon>
        <taxon>Parabasalia</taxon>
        <taxon>Tritrichomonadida</taxon>
        <taxon>Tritrichomonadidae</taxon>
        <taxon>Tritrichomonas</taxon>
    </lineage>
</organism>